<evidence type="ECO:0000259" key="3">
    <source>
        <dbReference type="Pfam" id="PF13439"/>
    </source>
</evidence>
<dbReference type="RefSeq" id="WP_146690107.1">
    <property type="nucleotide sequence ID" value="NZ_LT629750.1"/>
</dbReference>
<proteinExistence type="predicted"/>
<dbReference type="GO" id="GO:0016757">
    <property type="term" value="F:glycosyltransferase activity"/>
    <property type="evidence" value="ECO:0007669"/>
    <property type="project" value="InterPro"/>
</dbReference>
<dbReference type="GO" id="GO:0009103">
    <property type="term" value="P:lipopolysaccharide biosynthetic process"/>
    <property type="evidence" value="ECO:0007669"/>
    <property type="project" value="TreeGrafter"/>
</dbReference>
<reference evidence="5" key="1">
    <citation type="submission" date="2016-10" db="EMBL/GenBank/DDBJ databases">
        <authorList>
            <person name="Varghese N."/>
            <person name="Submissions S."/>
        </authorList>
    </citation>
    <scope>NUCLEOTIDE SEQUENCE [LARGE SCALE GENOMIC DNA]</scope>
    <source>
        <strain evidence="5">GAS369</strain>
    </source>
</reference>
<dbReference type="NCBIfam" id="TIGR04047">
    <property type="entry name" value="MSMEG_0565_glyc"/>
    <property type="match status" value="1"/>
</dbReference>
<dbReference type="Pfam" id="PF00534">
    <property type="entry name" value="Glycos_transf_1"/>
    <property type="match status" value="1"/>
</dbReference>
<dbReference type="PANTHER" id="PTHR46401:SF2">
    <property type="entry name" value="GLYCOSYLTRANSFERASE WBBK-RELATED"/>
    <property type="match status" value="1"/>
</dbReference>
<dbReference type="InterPro" id="IPR023986">
    <property type="entry name" value="GlycosylTfrase_MSMEG0565"/>
</dbReference>
<name>A0A1H2APE6_9BRAD</name>
<feature type="domain" description="Glycosyl transferase family 1" evidence="2">
    <location>
        <begin position="190"/>
        <end position="358"/>
    </location>
</feature>
<evidence type="ECO:0000313" key="4">
    <source>
        <dbReference type="EMBL" id="SDT47793.1"/>
    </source>
</evidence>
<keyword evidence="5" id="KW-1185">Reference proteome</keyword>
<keyword evidence="1 4" id="KW-0808">Transferase</keyword>
<accession>A0A1H2APE6</accession>
<dbReference type="CDD" id="cd03801">
    <property type="entry name" value="GT4_PimA-like"/>
    <property type="match status" value="1"/>
</dbReference>
<dbReference type="Pfam" id="PF13439">
    <property type="entry name" value="Glyco_transf_4"/>
    <property type="match status" value="1"/>
</dbReference>
<evidence type="ECO:0000313" key="5">
    <source>
        <dbReference type="Proteomes" id="UP000243904"/>
    </source>
</evidence>
<dbReference type="Proteomes" id="UP000243904">
    <property type="component" value="Chromosome I"/>
</dbReference>
<dbReference type="InterPro" id="IPR028098">
    <property type="entry name" value="Glyco_trans_4-like_N"/>
</dbReference>
<gene>
    <name evidence="4" type="ORF">SAMN05444158_6342</name>
</gene>
<dbReference type="InterPro" id="IPR001296">
    <property type="entry name" value="Glyco_trans_1"/>
</dbReference>
<protein>
    <submittedName>
        <fullName evidence="4">Glycosyltransferase, MSMEG_0565 family</fullName>
    </submittedName>
</protein>
<dbReference type="Gene3D" id="3.40.50.2000">
    <property type="entry name" value="Glycogen Phosphorylase B"/>
    <property type="match status" value="2"/>
</dbReference>
<dbReference type="EMBL" id="LT629750">
    <property type="protein sequence ID" value="SDT47793.1"/>
    <property type="molecule type" value="Genomic_DNA"/>
</dbReference>
<evidence type="ECO:0000259" key="2">
    <source>
        <dbReference type="Pfam" id="PF00534"/>
    </source>
</evidence>
<dbReference type="PANTHER" id="PTHR46401">
    <property type="entry name" value="GLYCOSYLTRANSFERASE WBBK-RELATED"/>
    <property type="match status" value="1"/>
</dbReference>
<evidence type="ECO:0000256" key="1">
    <source>
        <dbReference type="ARBA" id="ARBA00022679"/>
    </source>
</evidence>
<organism evidence="4 5">
    <name type="scientific">Bradyrhizobium canariense</name>
    <dbReference type="NCBI Taxonomy" id="255045"/>
    <lineage>
        <taxon>Bacteria</taxon>
        <taxon>Pseudomonadati</taxon>
        <taxon>Pseudomonadota</taxon>
        <taxon>Alphaproteobacteria</taxon>
        <taxon>Hyphomicrobiales</taxon>
        <taxon>Nitrobacteraceae</taxon>
        <taxon>Bradyrhizobium</taxon>
    </lineage>
</organism>
<dbReference type="AlphaFoldDB" id="A0A1H2APE6"/>
<sequence>MTQGSRPLRIAILAHSTNPRGGVVHAIELADSLTRLGHEAVVHAPDPSGKGFFRAPLSPAVTVMASPAAKDVADMVRARIADYVRHFELPANRGFDVFHAQDAISGNALATLKRRGLIGRFARTVHHIDSFTDPRLSDWQVRSITEADELLVVSALWQEQIMSAFGRPSTAIGNGVDTERFGSSPRAIDQEVREKYGINGSQVLLAVGGIEVRKNSVRILEAFQQVLNIHRDAQLVIVGGASLLDHASYRRQFDVMLSDNDVLARAVRYLGPVPDADMPSLYRSADALVFPSVKEGFGLVVLEAMASGTPVVTSRMAPFTEYLHENDVVWCDPFSVASIANAIAIVLTEPLHSRLAQRGTLVARQHDWSNTTRAHLPVYERLVELQHA</sequence>
<dbReference type="SUPFAM" id="SSF53756">
    <property type="entry name" value="UDP-Glycosyltransferase/glycogen phosphorylase"/>
    <property type="match status" value="1"/>
</dbReference>
<feature type="domain" description="Glycosyltransferase subfamily 4-like N-terminal" evidence="3">
    <location>
        <begin position="20"/>
        <end position="180"/>
    </location>
</feature>